<keyword evidence="2" id="KW-1185">Reference proteome</keyword>
<evidence type="ECO:0000313" key="2">
    <source>
        <dbReference type="Proteomes" id="UP000295696"/>
    </source>
</evidence>
<dbReference type="AlphaFoldDB" id="A0A4R3JCF7"/>
<dbReference type="Proteomes" id="UP000295696">
    <property type="component" value="Unassembled WGS sequence"/>
</dbReference>
<accession>A0A4R3JCF7</accession>
<sequence>MKYYGILYEMFASWGPTMRTFILGSCLSLSMSTVAAHEFGDVSDISALNAPELNRRCVALMSFFSGGLRLDTVVFDFNYPGGTGPDVKAMILENLGEAFQYHAFGVAADLHATEGPTPEGDDIGVRIRAKVDPETEMYRNALAGAGPKDSSGLLPMRQEAEARKLLSHDLQHCCFEFAASQLLR</sequence>
<dbReference type="EMBL" id="SLZU01000008">
    <property type="protein sequence ID" value="TCS62846.1"/>
    <property type="molecule type" value="Genomic_DNA"/>
</dbReference>
<proteinExistence type="predicted"/>
<name>A0A4R3JCF7_9RHOB</name>
<gene>
    <name evidence="1" type="ORF">EDD52_108141</name>
</gene>
<comment type="caution">
    <text evidence="1">The sequence shown here is derived from an EMBL/GenBank/DDBJ whole genome shotgun (WGS) entry which is preliminary data.</text>
</comment>
<evidence type="ECO:0000313" key="1">
    <source>
        <dbReference type="EMBL" id="TCS62846.1"/>
    </source>
</evidence>
<protein>
    <submittedName>
        <fullName evidence="1">Uncharacterized protein</fullName>
    </submittedName>
</protein>
<organism evidence="1 2">
    <name type="scientific">Primorskyibacter sedentarius</name>
    <dbReference type="NCBI Taxonomy" id="745311"/>
    <lineage>
        <taxon>Bacteria</taxon>
        <taxon>Pseudomonadati</taxon>
        <taxon>Pseudomonadota</taxon>
        <taxon>Alphaproteobacteria</taxon>
        <taxon>Rhodobacterales</taxon>
        <taxon>Roseobacteraceae</taxon>
        <taxon>Primorskyibacter</taxon>
    </lineage>
</organism>
<reference evidence="1 2" key="1">
    <citation type="submission" date="2019-03" db="EMBL/GenBank/DDBJ databases">
        <title>Genomic Encyclopedia of Type Strains, Phase IV (KMG-IV): sequencing the most valuable type-strain genomes for metagenomic binning, comparative biology and taxonomic classification.</title>
        <authorList>
            <person name="Goeker M."/>
        </authorList>
    </citation>
    <scope>NUCLEOTIDE SEQUENCE [LARGE SCALE GENOMIC DNA]</scope>
    <source>
        <strain evidence="1 2">DSM 104836</strain>
    </source>
</reference>